<dbReference type="EMBL" id="BQNB010020315">
    <property type="protein sequence ID" value="GJT94641.1"/>
    <property type="molecule type" value="Genomic_DNA"/>
</dbReference>
<reference evidence="1" key="1">
    <citation type="journal article" date="2022" name="Int. J. Mol. Sci.">
        <title>Draft Genome of Tanacetum Coccineum: Genomic Comparison of Closely Related Tanacetum-Family Plants.</title>
        <authorList>
            <person name="Yamashiro T."/>
            <person name="Shiraishi A."/>
            <person name="Nakayama K."/>
            <person name="Satake H."/>
        </authorList>
    </citation>
    <scope>NUCLEOTIDE SEQUENCE</scope>
</reference>
<reference evidence="1" key="2">
    <citation type="submission" date="2022-01" db="EMBL/GenBank/DDBJ databases">
        <authorList>
            <person name="Yamashiro T."/>
            <person name="Shiraishi A."/>
            <person name="Satake H."/>
            <person name="Nakayama K."/>
        </authorList>
    </citation>
    <scope>NUCLEOTIDE SEQUENCE</scope>
</reference>
<accession>A0ABQ5I3N9</accession>
<gene>
    <name evidence="1" type="ORF">Tco_1090159</name>
</gene>
<evidence type="ECO:0000313" key="2">
    <source>
        <dbReference type="Proteomes" id="UP001151760"/>
    </source>
</evidence>
<sequence>MDITTTAQVYIYLECQTTRGGHGDFIEIDALMGNLDFIDAFPGAYAVFQPYRISDHSPSVLKIPSLVSTKPKPFKFYNFLCVHKPRFKELLFNTWSIQVDGHNMYKCVADANPMDTNLRDEEAVYLNAFNEAKLDEERFLRQKANVEWLEAGDSNSSYFHKMVKARNQYCRIKVILDSNNVEVAGALVPEVFVNHYEEFLGNHSVCDDLNIDGLFHSKVSDQSCLNWYTQSTFLKRDWDVVGDDVCNAVRDFFLNDDLFMFARGDVNSVRVIMEALDEFKLTSGLVPSIPKSTAYFCNVSNNVKIAILQNISFF</sequence>
<protein>
    <recommendedName>
        <fullName evidence="3">RNA-directed DNA polymerase, eukaryota</fullName>
    </recommendedName>
</protein>
<evidence type="ECO:0000313" key="1">
    <source>
        <dbReference type="EMBL" id="GJT94641.1"/>
    </source>
</evidence>
<keyword evidence="2" id="KW-1185">Reference proteome</keyword>
<dbReference type="Proteomes" id="UP001151760">
    <property type="component" value="Unassembled WGS sequence"/>
</dbReference>
<comment type="caution">
    <text evidence="1">The sequence shown here is derived from an EMBL/GenBank/DDBJ whole genome shotgun (WGS) entry which is preliminary data.</text>
</comment>
<organism evidence="1 2">
    <name type="scientific">Tanacetum coccineum</name>
    <dbReference type="NCBI Taxonomy" id="301880"/>
    <lineage>
        <taxon>Eukaryota</taxon>
        <taxon>Viridiplantae</taxon>
        <taxon>Streptophyta</taxon>
        <taxon>Embryophyta</taxon>
        <taxon>Tracheophyta</taxon>
        <taxon>Spermatophyta</taxon>
        <taxon>Magnoliopsida</taxon>
        <taxon>eudicotyledons</taxon>
        <taxon>Gunneridae</taxon>
        <taxon>Pentapetalae</taxon>
        <taxon>asterids</taxon>
        <taxon>campanulids</taxon>
        <taxon>Asterales</taxon>
        <taxon>Asteraceae</taxon>
        <taxon>Asteroideae</taxon>
        <taxon>Anthemideae</taxon>
        <taxon>Anthemidinae</taxon>
        <taxon>Tanacetum</taxon>
    </lineage>
</organism>
<proteinExistence type="predicted"/>
<name>A0ABQ5I3N9_9ASTR</name>
<evidence type="ECO:0008006" key="3">
    <source>
        <dbReference type="Google" id="ProtNLM"/>
    </source>
</evidence>